<name>A0ABR2YNI2_9CHLO</name>
<sequence length="99" mass="11340">MQALCSVLCGLHNAQPEMRRLHQLNSRHLRPLVQRLQATEDTLQFMQISEKDLTSLQKLQGILWPFIEDFKKTAHALRNKAMQERKPYCTATNAVAPAA</sequence>
<evidence type="ECO:0000313" key="1">
    <source>
        <dbReference type="EMBL" id="KAK9908502.1"/>
    </source>
</evidence>
<keyword evidence="2" id="KW-1185">Reference proteome</keyword>
<evidence type="ECO:0008006" key="3">
    <source>
        <dbReference type="Google" id="ProtNLM"/>
    </source>
</evidence>
<reference evidence="1 2" key="1">
    <citation type="journal article" date="2024" name="Nat. Commun.">
        <title>Phylogenomics reveals the evolutionary origins of lichenization in chlorophyte algae.</title>
        <authorList>
            <person name="Puginier C."/>
            <person name="Libourel C."/>
            <person name="Otte J."/>
            <person name="Skaloud P."/>
            <person name="Haon M."/>
            <person name="Grisel S."/>
            <person name="Petersen M."/>
            <person name="Berrin J.G."/>
            <person name="Delaux P.M."/>
            <person name="Dal Grande F."/>
            <person name="Keller J."/>
        </authorList>
    </citation>
    <scope>NUCLEOTIDE SEQUENCE [LARGE SCALE GENOMIC DNA]</scope>
    <source>
        <strain evidence="1 2">SAG 216-7</strain>
    </source>
</reference>
<proteinExistence type="predicted"/>
<accession>A0ABR2YNI2</accession>
<gene>
    <name evidence="1" type="ORF">WJX75_008758</name>
</gene>
<dbReference type="Proteomes" id="UP001491310">
    <property type="component" value="Unassembled WGS sequence"/>
</dbReference>
<evidence type="ECO:0000313" key="2">
    <source>
        <dbReference type="Proteomes" id="UP001491310"/>
    </source>
</evidence>
<protein>
    <recommendedName>
        <fullName evidence="3">FH2 domain-containing protein</fullName>
    </recommendedName>
</protein>
<organism evidence="1 2">
    <name type="scientific">Coccomyxa subellipsoidea</name>
    <dbReference type="NCBI Taxonomy" id="248742"/>
    <lineage>
        <taxon>Eukaryota</taxon>
        <taxon>Viridiplantae</taxon>
        <taxon>Chlorophyta</taxon>
        <taxon>core chlorophytes</taxon>
        <taxon>Trebouxiophyceae</taxon>
        <taxon>Trebouxiophyceae incertae sedis</taxon>
        <taxon>Coccomyxaceae</taxon>
        <taxon>Coccomyxa</taxon>
    </lineage>
</organism>
<dbReference type="EMBL" id="JALJOT010000008">
    <property type="protein sequence ID" value="KAK9908502.1"/>
    <property type="molecule type" value="Genomic_DNA"/>
</dbReference>
<comment type="caution">
    <text evidence="1">The sequence shown here is derived from an EMBL/GenBank/DDBJ whole genome shotgun (WGS) entry which is preliminary data.</text>
</comment>